<dbReference type="InterPro" id="IPR028974">
    <property type="entry name" value="TSP_type-3_rpt"/>
</dbReference>
<dbReference type="RefSeq" id="WP_221250394.1">
    <property type="nucleotide sequence ID" value="NZ_AP024355.1"/>
</dbReference>
<organism evidence="5 6">
    <name type="scientific">Desulfuromonas versatilis</name>
    <dbReference type="NCBI Taxonomy" id="2802975"/>
    <lineage>
        <taxon>Bacteria</taxon>
        <taxon>Pseudomonadati</taxon>
        <taxon>Thermodesulfobacteriota</taxon>
        <taxon>Desulfuromonadia</taxon>
        <taxon>Desulfuromonadales</taxon>
        <taxon>Desulfuromonadaceae</taxon>
        <taxon>Desulfuromonas</taxon>
    </lineage>
</organism>
<dbReference type="InterPro" id="IPR011459">
    <property type="entry name" value="DUF1565"/>
</dbReference>
<evidence type="ECO:0000256" key="2">
    <source>
        <dbReference type="ARBA" id="ARBA00022837"/>
    </source>
</evidence>
<evidence type="ECO:0000256" key="1">
    <source>
        <dbReference type="ARBA" id="ARBA00022729"/>
    </source>
</evidence>
<dbReference type="Pfam" id="PF02412">
    <property type="entry name" value="TSP_3"/>
    <property type="match status" value="2"/>
</dbReference>
<feature type="domain" description="DUF1565" evidence="4">
    <location>
        <begin position="190"/>
        <end position="374"/>
    </location>
</feature>
<evidence type="ECO:0000313" key="6">
    <source>
        <dbReference type="Proteomes" id="UP001319827"/>
    </source>
</evidence>
<keyword evidence="2" id="KW-0106">Calcium</keyword>
<dbReference type="SMART" id="SM00710">
    <property type="entry name" value="PbH1"/>
    <property type="match status" value="3"/>
</dbReference>
<feature type="chain" id="PRO_5045469204" description="DUF1565 domain-containing protein" evidence="3">
    <location>
        <begin position="26"/>
        <end position="422"/>
    </location>
</feature>
<dbReference type="InterPro" id="IPR012334">
    <property type="entry name" value="Pectin_lyas_fold"/>
</dbReference>
<gene>
    <name evidence="5" type="ORF">DESUT3_40920</name>
</gene>
<dbReference type="Pfam" id="PF07602">
    <property type="entry name" value="DUF1565"/>
    <property type="match status" value="1"/>
</dbReference>
<sequence>MNNWLRTLKASVVLFLILAGLQGLAPGVRDSHAQLSPDADGDGVADARDVCPNLFDPAQADADGDLVGDLCDNCPNLANHDQSDSDGDGIGDLCDLVPAADRFSWLGNTPLAVPAAAGLLGNDPPGARAEAETVLTSQGGTAVIAADGGFTYTPPSGFRGTDSFLYRVSATAARVTLEIGPVVWFVDPGAAAGDGSLSRPLSDLTQAAGLSRPGDILLVYPGAASVSDQGVTLKPGQRLLGEAVGLSFNGVPVVPARAGAYPIIRDALNPAGIIRLASDCEVAGMRLEGSAGAGNPGIAGADLHNFNLHNNQLIAIAGSGLSLQRVSGTGLIAGNTLSGAGARGIHLTATAGASANLAILGNRIDATAGEGIALDYPQGSRGLVGVTRNQVSNFGGSGALVITPNPQLTVNQADNTFSPASP</sequence>
<dbReference type="Proteomes" id="UP001319827">
    <property type="component" value="Chromosome"/>
</dbReference>
<dbReference type="SUPFAM" id="SSF51126">
    <property type="entry name" value="Pectin lyase-like"/>
    <property type="match status" value="1"/>
</dbReference>
<dbReference type="Pfam" id="PF17963">
    <property type="entry name" value="Big_9"/>
    <property type="match status" value="1"/>
</dbReference>
<dbReference type="InterPro" id="IPR003367">
    <property type="entry name" value="Thrombospondin_3-like_rpt"/>
</dbReference>
<keyword evidence="1 3" id="KW-0732">Signal</keyword>
<evidence type="ECO:0000256" key="3">
    <source>
        <dbReference type="SAM" id="SignalP"/>
    </source>
</evidence>
<dbReference type="Gene3D" id="2.60.40.3440">
    <property type="match status" value="1"/>
</dbReference>
<feature type="signal peptide" evidence="3">
    <location>
        <begin position="1"/>
        <end position="25"/>
    </location>
</feature>
<dbReference type="EMBL" id="AP024355">
    <property type="protein sequence ID" value="BCR07023.1"/>
    <property type="molecule type" value="Genomic_DNA"/>
</dbReference>
<name>A0ABM8HXE6_9BACT</name>
<accession>A0ABM8HXE6</accession>
<evidence type="ECO:0000313" key="5">
    <source>
        <dbReference type="EMBL" id="BCR07023.1"/>
    </source>
</evidence>
<dbReference type="Gene3D" id="4.10.1080.10">
    <property type="entry name" value="TSP type-3 repeat"/>
    <property type="match status" value="1"/>
</dbReference>
<reference evidence="5 6" key="1">
    <citation type="journal article" date="2016" name="C (Basel)">
        <title>Selective Growth of and Electricity Production by Marine Exoelectrogenic Bacteria in Self-Aggregated Hydrogel of Microbially Reduced Graphene Oxide.</title>
        <authorList>
            <person name="Yoshida N."/>
            <person name="Goto Y."/>
            <person name="Miyata Y."/>
        </authorList>
    </citation>
    <scope>NUCLEOTIDE SEQUENCE [LARGE SCALE GENOMIC DNA]</scope>
    <source>
        <strain evidence="5 6">NIT-T3</strain>
    </source>
</reference>
<proteinExistence type="predicted"/>
<dbReference type="Gene3D" id="2.160.20.10">
    <property type="entry name" value="Single-stranded right-handed beta-helix, Pectin lyase-like"/>
    <property type="match status" value="1"/>
</dbReference>
<dbReference type="SUPFAM" id="SSF103647">
    <property type="entry name" value="TSP type-3 repeat"/>
    <property type="match status" value="1"/>
</dbReference>
<dbReference type="PANTHER" id="PTHR10199">
    <property type="entry name" value="THROMBOSPONDIN"/>
    <property type="match status" value="1"/>
</dbReference>
<dbReference type="InterPro" id="IPR011050">
    <property type="entry name" value="Pectin_lyase_fold/virulence"/>
</dbReference>
<dbReference type="InterPro" id="IPR006626">
    <property type="entry name" value="PbH1"/>
</dbReference>
<reference evidence="5 6" key="2">
    <citation type="journal article" date="2021" name="Int. J. Syst. Evol. Microbiol.">
        <title>Isolation and Polyphasic Characterization of Desulfuromonas versatilis sp. Nov., an Electrogenic Bacteria Capable of Versatile Metabolism Isolated from a Graphene Oxide-Reducing Enrichment Culture.</title>
        <authorList>
            <person name="Xie L."/>
            <person name="Yoshida N."/>
            <person name="Ishii S."/>
            <person name="Meng L."/>
        </authorList>
    </citation>
    <scope>NUCLEOTIDE SEQUENCE [LARGE SCALE GENOMIC DNA]</scope>
    <source>
        <strain evidence="5 6">NIT-T3</strain>
    </source>
</reference>
<keyword evidence="6" id="KW-1185">Reference proteome</keyword>
<evidence type="ECO:0000259" key="4">
    <source>
        <dbReference type="Pfam" id="PF07602"/>
    </source>
</evidence>
<protein>
    <recommendedName>
        <fullName evidence="4">DUF1565 domain-containing protein</fullName>
    </recommendedName>
</protein>